<keyword evidence="3 4" id="KW-0687">Ribonucleoprotein</keyword>
<evidence type="ECO:0000313" key="8">
    <source>
        <dbReference type="Proteomes" id="UP000033910"/>
    </source>
</evidence>
<comment type="subunit">
    <text evidence="4">Part of the 50S ribosomal subunit. Contacts protein L32.</text>
</comment>
<dbReference type="Gene3D" id="3.90.1030.10">
    <property type="entry name" value="Ribosomal protein L17"/>
    <property type="match status" value="1"/>
</dbReference>
<evidence type="ECO:0000256" key="1">
    <source>
        <dbReference type="ARBA" id="ARBA00008777"/>
    </source>
</evidence>
<name>A0A0G1EQ81_UNCKA</name>
<gene>
    <name evidence="4" type="primary">rplQ</name>
    <name evidence="7" type="ORF">UV89_C0004G0012</name>
</gene>
<evidence type="ECO:0000256" key="6">
    <source>
        <dbReference type="SAM" id="MobiDB-lite"/>
    </source>
</evidence>
<sequence length="154" mass="17454">MRHRVAKKKMGRPEGHRGSLEKNLAVSLIIHEKIETTLEKAKFVKPFVERVITKAKKGFSSSDKIIVFNTVKELRKAIGNEEAIKKLMDNIAGRFEKRAGGYTRIIKTGNRDGDNANTARIELLPAEKKAETPKVEKKKSVSKKTEKKEKKNDK</sequence>
<dbReference type="AlphaFoldDB" id="A0A0G1EQ81"/>
<dbReference type="HAMAP" id="MF_01368">
    <property type="entry name" value="Ribosomal_bL17"/>
    <property type="match status" value="1"/>
</dbReference>
<dbReference type="GO" id="GO:0006412">
    <property type="term" value="P:translation"/>
    <property type="evidence" value="ECO:0007669"/>
    <property type="project" value="UniProtKB-UniRule"/>
</dbReference>
<keyword evidence="2 4" id="KW-0689">Ribosomal protein</keyword>
<dbReference type="GO" id="GO:0022625">
    <property type="term" value="C:cytosolic large ribosomal subunit"/>
    <property type="evidence" value="ECO:0007669"/>
    <property type="project" value="TreeGrafter"/>
</dbReference>
<reference evidence="7 8" key="1">
    <citation type="journal article" date="2015" name="Nature">
        <title>rRNA introns, odd ribosomes, and small enigmatic genomes across a large radiation of phyla.</title>
        <authorList>
            <person name="Brown C.T."/>
            <person name="Hug L.A."/>
            <person name="Thomas B.C."/>
            <person name="Sharon I."/>
            <person name="Castelle C.J."/>
            <person name="Singh A."/>
            <person name="Wilkins M.J."/>
            <person name="Williams K.H."/>
            <person name="Banfield J.F."/>
        </authorList>
    </citation>
    <scope>NUCLEOTIDE SEQUENCE [LARGE SCALE GENOMIC DNA]</scope>
</reference>
<proteinExistence type="inferred from homology"/>
<dbReference type="InterPro" id="IPR047859">
    <property type="entry name" value="Ribosomal_bL17_CS"/>
</dbReference>
<dbReference type="GO" id="GO:0003735">
    <property type="term" value="F:structural constituent of ribosome"/>
    <property type="evidence" value="ECO:0007669"/>
    <property type="project" value="InterPro"/>
</dbReference>
<dbReference type="PANTHER" id="PTHR14413">
    <property type="entry name" value="RIBOSOMAL PROTEIN L17"/>
    <property type="match status" value="1"/>
</dbReference>
<evidence type="ECO:0000256" key="2">
    <source>
        <dbReference type="ARBA" id="ARBA00022980"/>
    </source>
</evidence>
<evidence type="ECO:0000256" key="5">
    <source>
        <dbReference type="RuleBase" id="RU000660"/>
    </source>
</evidence>
<evidence type="ECO:0000256" key="3">
    <source>
        <dbReference type="ARBA" id="ARBA00023274"/>
    </source>
</evidence>
<dbReference type="Proteomes" id="UP000033910">
    <property type="component" value="Unassembled WGS sequence"/>
</dbReference>
<comment type="caution">
    <text evidence="7">The sequence shown here is derived from an EMBL/GenBank/DDBJ whole genome shotgun (WGS) entry which is preliminary data.</text>
</comment>
<dbReference type="NCBIfam" id="TIGR00059">
    <property type="entry name" value="L17"/>
    <property type="match status" value="1"/>
</dbReference>
<evidence type="ECO:0000256" key="4">
    <source>
        <dbReference type="HAMAP-Rule" id="MF_01368"/>
    </source>
</evidence>
<organism evidence="7 8">
    <name type="scientific">candidate division WWE3 bacterium GW2011_GWB2_43_22</name>
    <dbReference type="NCBI Taxonomy" id="1619118"/>
    <lineage>
        <taxon>Bacteria</taxon>
        <taxon>Katanobacteria</taxon>
    </lineage>
</organism>
<dbReference type="PANTHER" id="PTHR14413:SF16">
    <property type="entry name" value="LARGE RIBOSOMAL SUBUNIT PROTEIN BL17M"/>
    <property type="match status" value="1"/>
</dbReference>
<dbReference type="Pfam" id="PF01196">
    <property type="entry name" value="Ribosomal_L17"/>
    <property type="match status" value="1"/>
</dbReference>
<feature type="compositionally biased region" description="Basic and acidic residues" evidence="6">
    <location>
        <begin position="125"/>
        <end position="154"/>
    </location>
</feature>
<dbReference type="EMBL" id="LCGF01000004">
    <property type="protein sequence ID" value="KKT12125.1"/>
    <property type="molecule type" value="Genomic_DNA"/>
</dbReference>
<protein>
    <recommendedName>
        <fullName evidence="4">Large ribosomal subunit protein bL17</fullName>
    </recommendedName>
</protein>
<evidence type="ECO:0000313" key="7">
    <source>
        <dbReference type="EMBL" id="KKT12125.1"/>
    </source>
</evidence>
<dbReference type="InterPro" id="IPR036373">
    <property type="entry name" value="Ribosomal_bL17_sf"/>
</dbReference>
<comment type="similarity">
    <text evidence="1 4 5">Belongs to the bacterial ribosomal protein bL17 family.</text>
</comment>
<feature type="region of interest" description="Disordered" evidence="6">
    <location>
        <begin position="123"/>
        <end position="154"/>
    </location>
</feature>
<dbReference type="InterPro" id="IPR000456">
    <property type="entry name" value="Ribosomal_bL17"/>
</dbReference>
<dbReference type="PATRIC" id="fig|1619118.3.peg.70"/>
<dbReference type="SUPFAM" id="SSF64263">
    <property type="entry name" value="Prokaryotic ribosomal protein L17"/>
    <property type="match status" value="1"/>
</dbReference>
<dbReference type="PROSITE" id="PS01167">
    <property type="entry name" value="RIBOSOMAL_L17"/>
    <property type="match status" value="1"/>
</dbReference>
<accession>A0A0G1EQ81</accession>